<dbReference type="Gene3D" id="3.30.700.10">
    <property type="entry name" value="Glycoprotein, Type 4 Pilin"/>
    <property type="match status" value="1"/>
</dbReference>
<evidence type="ECO:0008006" key="3">
    <source>
        <dbReference type="Google" id="ProtNLM"/>
    </source>
</evidence>
<organism evidence="2">
    <name type="scientific">hydrothermal vent metagenome</name>
    <dbReference type="NCBI Taxonomy" id="652676"/>
    <lineage>
        <taxon>unclassified sequences</taxon>
        <taxon>metagenomes</taxon>
        <taxon>ecological metagenomes</taxon>
    </lineage>
</organism>
<dbReference type="NCBIfam" id="TIGR02532">
    <property type="entry name" value="IV_pilin_GFxxxE"/>
    <property type="match status" value="1"/>
</dbReference>
<dbReference type="InterPro" id="IPR012902">
    <property type="entry name" value="N_methyl_site"/>
</dbReference>
<dbReference type="Pfam" id="PF07963">
    <property type="entry name" value="N_methyl"/>
    <property type="match status" value="1"/>
</dbReference>
<feature type="transmembrane region" description="Helical" evidence="1">
    <location>
        <begin position="20"/>
        <end position="43"/>
    </location>
</feature>
<keyword evidence="1" id="KW-0472">Membrane</keyword>
<dbReference type="InterPro" id="IPR045584">
    <property type="entry name" value="Pilin-like"/>
</dbReference>
<name>A0A3B1BZT0_9ZZZZ</name>
<dbReference type="AlphaFoldDB" id="A0A3B1BZT0"/>
<proteinExistence type="predicted"/>
<dbReference type="EMBL" id="UOGC01000042">
    <property type="protein sequence ID" value="VAX17018.1"/>
    <property type="molecule type" value="Genomic_DNA"/>
</dbReference>
<evidence type="ECO:0000256" key="1">
    <source>
        <dbReference type="SAM" id="Phobius"/>
    </source>
</evidence>
<keyword evidence="1" id="KW-1133">Transmembrane helix</keyword>
<evidence type="ECO:0000313" key="2">
    <source>
        <dbReference type="EMBL" id="VAX17018.1"/>
    </source>
</evidence>
<sequence length="155" mass="16829">MRYLERTPIGRPFFCPEHGFTLVELVAVIAILVVFTISAYPLLTGRASAPLTAAIDIVMSDIRLTQAGAMSTGEKRSITFTADSGKYRYDNNESSAKTRDLSEVAGCLKFTQNLAIHFNSMGEPVQPSQFLISINCLTESGSIAIEPVTGHVSKQ</sequence>
<dbReference type="SUPFAM" id="SSF54523">
    <property type="entry name" value="Pili subunits"/>
    <property type="match status" value="1"/>
</dbReference>
<reference evidence="2" key="1">
    <citation type="submission" date="2018-06" db="EMBL/GenBank/DDBJ databases">
        <authorList>
            <person name="Zhirakovskaya E."/>
        </authorList>
    </citation>
    <scope>NUCLEOTIDE SEQUENCE</scope>
</reference>
<dbReference type="PROSITE" id="PS00409">
    <property type="entry name" value="PROKAR_NTER_METHYL"/>
    <property type="match status" value="1"/>
</dbReference>
<protein>
    <recommendedName>
        <fullName evidence="3">General secretion pathway GspH domain-containing protein</fullName>
    </recommendedName>
</protein>
<gene>
    <name evidence="2" type="ORF">MNBD_NITROSPINAE01-1738</name>
</gene>
<keyword evidence="1" id="KW-0812">Transmembrane</keyword>
<accession>A0A3B1BZT0</accession>